<dbReference type="EMBL" id="UGRY01000007">
    <property type="protein sequence ID" value="SUD49461.1"/>
    <property type="molecule type" value="Genomic_DNA"/>
</dbReference>
<dbReference type="OrthoDB" id="4571167at2"/>
<dbReference type="Proteomes" id="UP000255467">
    <property type="component" value="Unassembled WGS sequence"/>
</dbReference>
<dbReference type="AlphaFoldDB" id="A0A379JML1"/>
<keyword evidence="4" id="KW-1185">Reference proteome</keyword>
<sequence>MQGRAFGTPDFFVWAPVLGLVEAAAICVVILQSTAVALALIAAAVALVVFESWANRPTVAARPQPRPRPNSHNRPTRRA</sequence>
<feature type="compositionally biased region" description="Basic residues" evidence="1">
    <location>
        <begin position="69"/>
        <end position="79"/>
    </location>
</feature>
<evidence type="ECO:0008006" key="5">
    <source>
        <dbReference type="Google" id="ProtNLM"/>
    </source>
</evidence>
<organism evidence="3 4">
    <name type="scientific">Nocardia otitidiscaviarum</name>
    <dbReference type="NCBI Taxonomy" id="1823"/>
    <lineage>
        <taxon>Bacteria</taxon>
        <taxon>Bacillati</taxon>
        <taxon>Actinomycetota</taxon>
        <taxon>Actinomycetes</taxon>
        <taxon>Mycobacteriales</taxon>
        <taxon>Nocardiaceae</taxon>
        <taxon>Nocardia</taxon>
    </lineage>
</organism>
<gene>
    <name evidence="3" type="ORF">NCTC1934_06815</name>
</gene>
<keyword evidence="2" id="KW-0472">Membrane</keyword>
<name>A0A379JML1_9NOCA</name>
<dbReference type="RefSeq" id="WP_039814666.1">
    <property type="nucleotide sequence ID" value="NZ_UGRY01000007.1"/>
</dbReference>
<feature type="region of interest" description="Disordered" evidence="1">
    <location>
        <begin position="58"/>
        <end position="79"/>
    </location>
</feature>
<dbReference type="STRING" id="1406858.GCA_000710895_04104"/>
<feature type="transmembrane region" description="Helical" evidence="2">
    <location>
        <begin position="12"/>
        <end position="31"/>
    </location>
</feature>
<evidence type="ECO:0000313" key="4">
    <source>
        <dbReference type="Proteomes" id="UP000255467"/>
    </source>
</evidence>
<evidence type="ECO:0000256" key="2">
    <source>
        <dbReference type="SAM" id="Phobius"/>
    </source>
</evidence>
<keyword evidence="2" id="KW-0812">Transmembrane</keyword>
<protein>
    <recommendedName>
        <fullName evidence="5">DoxX family protein</fullName>
    </recommendedName>
</protein>
<feature type="transmembrane region" description="Helical" evidence="2">
    <location>
        <begin position="37"/>
        <end position="54"/>
    </location>
</feature>
<proteinExistence type="predicted"/>
<evidence type="ECO:0000313" key="3">
    <source>
        <dbReference type="EMBL" id="SUD49461.1"/>
    </source>
</evidence>
<reference evidence="3 4" key="1">
    <citation type="submission" date="2018-06" db="EMBL/GenBank/DDBJ databases">
        <authorList>
            <consortium name="Pathogen Informatics"/>
            <person name="Doyle S."/>
        </authorList>
    </citation>
    <scope>NUCLEOTIDE SEQUENCE [LARGE SCALE GENOMIC DNA]</scope>
    <source>
        <strain evidence="3 4">NCTC1934</strain>
    </source>
</reference>
<accession>A0A379JML1</accession>
<evidence type="ECO:0000256" key="1">
    <source>
        <dbReference type="SAM" id="MobiDB-lite"/>
    </source>
</evidence>
<keyword evidence="2" id="KW-1133">Transmembrane helix</keyword>